<keyword evidence="2" id="KW-0378">Hydrolase</keyword>
<dbReference type="EMBL" id="BFAV01000075">
    <property type="protein sequence ID" value="GBF33212.1"/>
    <property type="molecule type" value="Genomic_DNA"/>
</dbReference>
<reference evidence="5" key="1">
    <citation type="submission" date="2018-02" db="EMBL/GenBank/DDBJ databases">
        <title>Genome sequence of Desulfocucumis palustris strain NAW-5.</title>
        <authorList>
            <person name="Watanabe M."/>
            <person name="Kojima H."/>
            <person name="Fukui M."/>
        </authorList>
    </citation>
    <scope>NUCLEOTIDE SEQUENCE [LARGE SCALE GENOMIC DNA]</scope>
    <source>
        <strain evidence="5">NAW-5</strain>
    </source>
</reference>
<dbReference type="InterPro" id="IPR050992">
    <property type="entry name" value="CheZ_family_phosphatases"/>
</dbReference>
<evidence type="ECO:0000256" key="1">
    <source>
        <dbReference type="ARBA" id="ARBA00022500"/>
    </source>
</evidence>
<evidence type="ECO:0000259" key="3">
    <source>
        <dbReference type="Pfam" id="PF04509"/>
    </source>
</evidence>
<feature type="domain" description="CheC-like protein" evidence="3">
    <location>
        <begin position="109"/>
        <end position="142"/>
    </location>
</feature>
<accession>A0A2L2XAW4</accession>
<protein>
    <submittedName>
        <fullName evidence="4">Chemotaxis protein CheC</fullName>
    </submittedName>
</protein>
<dbReference type="PANTHER" id="PTHR43693:SF1">
    <property type="entry name" value="PROTEIN PHOSPHATASE CHEZ"/>
    <property type="match status" value="1"/>
</dbReference>
<gene>
    <name evidence="4" type="ORF">DCCM_2311</name>
</gene>
<name>A0A2L2XAW4_9FIRM</name>
<keyword evidence="1" id="KW-0145">Chemotaxis</keyword>
<dbReference type="Pfam" id="PF04509">
    <property type="entry name" value="CheC"/>
    <property type="match status" value="2"/>
</dbReference>
<dbReference type="GO" id="GO:0016787">
    <property type="term" value="F:hydrolase activity"/>
    <property type="evidence" value="ECO:0007669"/>
    <property type="project" value="UniProtKB-KW"/>
</dbReference>
<dbReference type="OrthoDB" id="9812187at2"/>
<evidence type="ECO:0000313" key="5">
    <source>
        <dbReference type="Proteomes" id="UP000239549"/>
    </source>
</evidence>
<dbReference type="RefSeq" id="WP_104371640.1">
    <property type="nucleotide sequence ID" value="NZ_BFAV01000075.1"/>
</dbReference>
<comment type="caution">
    <text evidence="4">The sequence shown here is derived from an EMBL/GenBank/DDBJ whole genome shotgun (WGS) entry which is preliminary data.</text>
</comment>
<organism evidence="4 5">
    <name type="scientific">Desulfocucumis palustris</name>
    <dbReference type="NCBI Taxonomy" id="1898651"/>
    <lineage>
        <taxon>Bacteria</taxon>
        <taxon>Bacillati</taxon>
        <taxon>Bacillota</taxon>
        <taxon>Clostridia</taxon>
        <taxon>Eubacteriales</taxon>
        <taxon>Desulfocucumaceae</taxon>
        <taxon>Desulfocucumis</taxon>
    </lineage>
</organism>
<dbReference type="Gene3D" id="3.40.1550.10">
    <property type="entry name" value="CheC-like"/>
    <property type="match status" value="1"/>
</dbReference>
<dbReference type="InterPro" id="IPR007597">
    <property type="entry name" value="CheC"/>
</dbReference>
<dbReference type="CDD" id="cd17909">
    <property type="entry name" value="CheC_ClassI"/>
    <property type="match status" value="1"/>
</dbReference>
<dbReference type="InterPro" id="IPR028976">
    <property type="entry name" value="CheC-like_sf"/>
</dbReference>
<feature type="domain" description="CheC-like protein" evidence="3">
    <location>
        <begin position="10"/>
        <end position="41"/>
    </location>
</feature>
<dbReference type="SUPFAM" id="SSF103039">
    <property type="entry name" value="CheC-like"/>
    <property type="match status" value="1"/>
</dbReference>
<evidence type="ECO:0000313" key="4">
    <source>
        <dbReference type="EMBL" id="GBF33212.1"/>
    </source>
</evidence>
<dbReference type="PANTHER" id="PTHR43693">
    <property type="entry name" value="PROTEIN PHOSPHATASE CHEZ"/>
    <property type="match status" value="1"/>
</dbReference>
<sequence length="207" mass="22422">MKTDSKFTDFQMDALKEISNIGLGNAVTSLAQLVNRRIDMNIPLTRFMPLEETIALVGGPEEAVSCVSLNISGDVPGLVLFVFDSQSTFHLVDLLMGMDLGSTAELDEMGESAVKEIGNVLTGSFIGALCQMTQLNMTPAVPMFAFDMLGAILTSLMVASGRVEEQVLVIQTRLFQEKEVNIKGHFFLLTEPGSLQVLFNALGLTVE</sequence>
<dbReference type="Proteomes" id="UP000239549">
    <property type="component" value="Unassembled WGS sequence"/>
</dbReference>
<keyword evidence="5" id="KW-1185">Reference proteome</keyword>
<proteinExistence type="predicted"/>
<evidence type="ECO:0000256" key="2">
    <source>
        <dbReference type="ARBA" id="ARBA00022801"/>
    </source>
</evidence>
<dbReference type="GO" id="GO:0006935">
    <property type="term" value="P:chemotaxis"/>
    <property type="evidence" value="ECO:0007669"/>
    <property type="project" value="UniProtKB-KW"/>
</dbReference>
<dbReference type="AlphaFoldDB" id="A0A2L2XAW4"/>